<keyword evidence="2" id="KW-1185">Reference proteome</keyword>
<reference evidence="1 2" key="1">
    <citation type="submission" date="2020-02" db="EMBL/GenBank/DDBJ databases">
        <authorList>
            <person name="Ma Q."/>
            <person name="Huang Y."/>
            <person name="Song X."/>
            <person name="Pei D."/>
        </authorList>
    </citation>
    <scope>NUCLEOTIDE SEQUENCE [LARGE SCALE GENOMIC DNA]</scope>
    <source>
        <strain evidence="1">Sxm20200214</strain>
        <tissue evidence="1">Leaf</tissue>
    </source>
</reference>
<dbReference type="PANTHER" id="PTHR31370">
    <property type="entry name" value="F-BOX PROTEIN FAMILY-LIKE"/>
    <property type="match status" value="1"/>
</dbReference>
<protein>
    <submittedName>
        <fullName evidence="1">Uncharacterized protein</fullName>
    </submittedName>
</protein>
<evidence type="ECO:0000313" key="1">
    <source>
        <dbReference type="EMBL" id="KAG2307585.1"/>
    </source>
</evidence>
<dbReference type="PANTHER" id="PTHR31370:SF4">
    <property type="entry name" value="F-BOX DOMAIN-CONTAINING PROTEIN"/>
    <property type="match status" value="1"/>
</dbReference>
<comment type="caution">
    <text evidence="1">The sequence shown here is derived from an EMBL/GenBank/DDBJ whole genome shotgun (WGS) entry which is preliminary data.</text>
</comment>
<dbReference type="Proteomes" id="UP000886595">
    <property type="component" value="Unassembled WGS sequence"/>
</dbReference>
<proteinExistence type="predicted"/>
<organism evidence="1 2">
    <name type="scientific">Brassica carinata</name>
    <name type="common">Ethiopian mustard</name>
    <name type="synonym">Abyssinian cabbage</name>
    <dbReference type="NCBI Taxonomy" id="52824"/>
    <lineage>
        <taxon>Eukaryota</taxon>
        <taxon>Viridiplantae</taxon>
        <taxon>Streptophyta</taxon>
        <taxon>Embryophyta</taxon>
        <taxon>Tracheophyta</taxon>
        <taxon>Spermatophyta</taxon>
        <taxon>Magnoliopsida</taxon>
        <taxon>eudicotyledons</taxon>
        <taxon>Gunneridae</taxon>
        <taxon>Pentapetalae</taxon>
        <taxon>rosids</taxon>
        <taxon>malvids</taxon>
        <taxon>Brassicales</taxon>
        <taxon>Brassicaceae</taxon>
        <taxon>Brassiceae</taxon>
        <taxon>Brassica</taxon>
    </lineage>
</organism>
<gene>
    <name evidence="1" type="ORF">Bca52824_027333</name>
</gene>
<name>A0A8X7SKM0_BRACI</name>
<sequence>MLLERRTMLLKMHKFGVNWKHMNLEEEDGLCCYNPTQADINEMWEKSHGAYFEYITAEEREIRYLNRQAFSSGDTFGLSLKASYIDVSSHLGWPNINRNNFSLYKLPVNNPMNNQEEHAGLWRGTFGWPPGQ</sequence>
<dbReference type="OrthoDB" id="441172at2759"/>
<dbReference type="EMBL" id="JAAMPC010000006">
    <property type="protein sequence ID" value="KAG2307585.1"/>
    <property type="molecule type" value="Genomic_DNA"/>
</dbReference>
<accession>A0A8X7SKM0</accession>
<dbReference type="InterPro" id="IPR040275">
    <property type="entry name" value="At5g39450-like"/>
</dbReference>
<evidence type="ECO:0000313" key="2">
    <source>
        <dbReference type="Proteomes" id="UP000886595"/>
    </source>
</evidence>
<dbReference type="AlphaFoldDB" id="A0A8X7SKM0"/>